<dbReference type="EMBL" id="OU015430">
    <property type="protein sequence ID" value="CAG4968699.1"/>
    <property type="molecule type" value="Genomic_DNA"/>
</dbReference>
<dbReference type="RefSeq" id="WP_215219347.1">
    <property type="nucleotide sequence ID" value="NZ_OU015430.1"/>
</dbReference>
<proteinExistence type="predicted"/>
<evidence type="ECO:0000259" key="1">
    <source>
        <dbReference type="Pfam" id="PF07007"/>
    </source>
</evidence>
<gene>
    <name evidence="2" type="ORF">LYB30171_00326</name>
</gene>
<accession>A0ABM8UCE4</accession>
<protein>
    <recommendedName>
        <fullName evidence="1">Lysozyme inhibitor LprI-like N-terminal domain-containing protein</fullName>
    </recommendedName>
</protein>
<evidence type="ECO:0000313" key="3">
    <source>
        <dbReference type="Proteomes" id="UP000680116"/>
    </source>
</evidence>
<organism evidence="2 3">
    <name type="scientific">Novilysobacter luteus</name>
    <dbReference type="NCBI Taxonomy" id="2822368"/>
    <lineage>
        <taxon>Bacteria</taxon>
        <taxon>Pseudomonadati</taxon>
        <taxon>Pseudomonadota</taxon>
        <taxon>Gammaproteobacteria</taxon>
        <taxon>Lysobacterales</taxon>
        <taxon>Lysobacteraceae</taxon>
        <taxon>Novilysobacter</taxon>
    </lineage>
</organism>
<dbReference type="Gene3D" id="1.20.1270.180">
    <property type="match status" value="1"/>
</dbReference>
<dbReference type="InterPro" id="IPR009739">
    <property type="entry name" value="LprI-like_N"/>
</dbReference>
<name>A0ABM8UCE4_9GAMM</name>
<evidence type="ECO:0000313" key="2">
    <source>
        <dbReference type="EMBL" id="CAG4968699.1"/>
    </source>
</evidence>
<reference evidence="2 3" key="1">
    <citation type="submission" date="2021-04" db="EMBL/GenBank/DDBJ databases">
        <authorList>
            <person name="Rodrigo-Torres L."/>
            <person name="Arahal R. D."/>
            <person name="Lucena T."/>
        </authorList>
    </citation>
    <scope>NUCLEOTIDE SEQUENCE [LARGE SCALE GENOMIC DNA]</scope>
    <source>
        <strain evidence="2 3">CECT 30171</strain>
    </source>
</reference>
<keyword evidence="3" id="KW-1185">Reference proteome</keyword>
<dbReference type="Pfam" id="PF07007">
    <property type="entry name" value="LprI"/>
    <property type="match status" value="1"/>
</dbReference>
<dbReference type="Proteomes" id="UP000680116">
    <property type="component" value="Chromosome"/>
</dbReference>
<sequence>MEQLIYLLAGAALTWAFYFVQRRVERRGAVDAIERNQKLLALKQGMDEANTSLDELRRFEHRLIGKAETAVRIADRYVAQAEEVARAGEEPVLDEEAMNRRAIDSFQRIDDRLDALVARLRGELDQEGLAAFDAVHMAWLGYRERYARFIAESYAGGAIQPLIHAVTLESITAAWVTEIETQLGDSDGEDESD</sequence>
<feature type="domain" description="Lysozyme inhibitor LprI-like N-terminal" evidence="1">
    <location>
        <begin position="97"/>
        <end position="174"/>
    </location>
</feature>